<dbReference type="PRINTS" id="PR00778">
    <property type="entry name" value="HTHARSR"/>
</dbReference>
<dbReference type="SUPFAM" id="SSF46785">
    <property type="entry name" value="Winged helix' DNA-binding domain"/>
    <property type="match status" value="1"/>
</dbReference>
<feature type="domain" description="HTH arsR-type" evidence="4">
    <location>
        <begin position="13"/>
        <end position="111"/>
    </location>
</feature>
<dbReference type="GO" id="GO:0003700">
    <property type="term" value="F:DNA-binding transcription factor activity"/>
    <property type="evidence" value="ECO:0007669"/>
    <property type="project" value="InterPro"/>
</dbReference>
<proteinExistence type="predicted"/>
<dbReference type="PANTHER" id="PTHR33154">
    <property type="entry name" value="TRANSCRIPTIONAL REGULATOR, ARSR FAMILY"/>
    <property type="match status" value="1"/>
</dbReference>
<comment type="caution">
    <text evidence="5">The sequence shown here is derived from an EMBL/GenBank/DDBJ whole genome shotgun (WGS) entry which is preliminary data.</text>
</comment>
<protein>
    <submittedName>
        <fullName evidence="5">Transcriptional regulator</fullName>
    </submittedName>
</protein>
<dbReference type="Gene3D" id="1.10.10.10">
    <property type="entry name" value="Winged helix-like DNA-binding domain superfamily/Winged helix DNA-binding domain"/>
    <property type="match status" value="1"/>
</dbReference>
<evidence type="ECO:0000256" key="1">
    <source>
        <dbReference type="ARBA" id="ARBA00023015"/>
    </source>
</evidence>
<evidence type="ECO:0000313" key="6">
    <source>
        <dbReference type="Proteomes" id="UP000471120"/>
    </source>
</evidence>
<reference evidence="5 6" key="1">
    <citation type="submission" date="2018-07" db="EMBL/GenBank/DDBJ databases">
        <title>Genome sequence of Rhodococcus rhodnii ATCC 35071 from Rhodnius prolixus.</title>
        <authorList>
            <person name="Patel V."/>
            <person name="Vogel K.J."/>
        </authorList>
    </citation>
    <scope>NUCLEOTIDE SEQUENCE [LARGE SCALE GENOMIC DNA]</scope>
    <source>
        <strain evidence="5 6">ATCC 35071</strain>
    </source>
</reference>
<evidence type="ECO:0000256" key="2">
    <source>
        <dbReference type="ARBA" id="ARBA00023125"/>
    </source>
</evidence>
<dbReference type="SMART" id="SM00418">
    <property type="entry name" value="HTH_ARSR"/>
    <property type="match status" value="1"/>
</dbReference>
<dbReference type="InterPro" id="IPR011991">
    <property type="entry name" value="ArsR-like_HTH"/>
</dbReference>
<sequence>MGRVHDPDPSRALTGPDIDGWARRFELLSDRGRLRILHCLHHVESITVGDLAETVDMTPTAVSHALRLLRHHEWVSAERDGREMRYRLIDETVHSLLHVMGAVHGHDHHAG</sequence>
<dbReference type="InterPro" id="IPR036390">
    <property type="entry name" value="WH_DNA-bd_sf"/>
</dbReference>
<accession>A0A6P2CKL5</accession>
<dbReference type="PANTHER" id="PTHR33154:SF33">
    <property type="entry name" value="TRANSCRIPTIONAL REPRESSOR SDPR"/>
    <property type="match status" value="1"/>
</dbReference>
<dbReference type="Pfam" id="PF01047">
    <property type="entry name" value="MarR"/>
    <property type="match status" value="1"/>
</dbReference>
<dbReference type="AlphaFoldDB" id="A0A6P2CKL5"/>
<dbReference type="NCBIfam" id="NF033788">
    <property type="entry name" value="HTH_metalloreg"/>
    <property type="match status" value="1"/>
</dbReference>
<dbReference type="InterPro" id="IPR051081">
    <property type="entry name" value="HTH_MetalResp_TranReg"/>
</dbReference>
<gene>
    <name evidence="5" type="ORF">DW322_03170</name>
</gene>
<name>A0A6P2CKL5_9NOCA</name>
<dbReference type="EMBL" id="QRCM01000001">
    <property type="protein sequence ID" value="TXG92351.1"/>
    <property type="molecule type" value="Genomic_DNA"/>
</dbReference>
<keyword evidence="3" id="KW-0804">Transcription</keyword>
<dbReference type="GO" id="GO:0003677">
    <property type="term" value="F:DNA binding"/>
    <property type="evidence" value="ECO:0007669"/>
    <property type="project" value="UniProtKB-KW"/>
</dbReference>
<evidence type="ECO:0000259" key="4">
    <source>
        <dbReference type="PROSITE" id="PS50987"/>
    </source>
</evidence>
<dbReference type="PROSITE" id="PS50987">
    <property type="entry name" value="HTH_ARSR_2"/>
    <property type="match status" value="1"/>
</dbReference>
<keyword evidence="1" id="KW-0805">Transcription regulation</keyword>
<keyword evidence="2" id="KW-0238">DNA-binding</keyword>
<dbReference type="InterPro" id="IPR001845">
    <property type="entry name" value="HTH_ArsR_DNA-bd_dom"/>
</dbReference>
<dbReference type="InterPro" id="IPR000835">
    <property type="entry name" value="HTH_MarR-typ"/>
</dbReference>
<evidence type="ECO:0000256" key="3">
    <source>
        <dbReference type="ARBA" id="ARBA00023163"/>
    </source>
</evidence>
<evidence type="ECO:0000313" key="5">
    <source>
        <dbReference type="EMBL" id="TXG92351.1"/>
    </source>
</evidence>
<dbReference type="Proteomes" id="UP000471120">
    <property type="component" value="Unassembled WGS sequence"/>
</dbReference>
<dbReference type="InterPro" id="IPR036388">
    <property type="entry name" value="WH-like_DNA-bd_sf"/>
</dbReference>
<dbReference type="CDD" id="cd00090">
    <property type="entry name" value="HTH_ARSR"/>
    <property type="match status" value="1"/>
</dbReference>
<organism evidence="5 6">
    <name type="scientific">Rhodococcus rhodnii</name>
    <dbReference type="NCBI Taxonomy" id="38312"/>
    <lineage>
        <taxon>Bacteria</taxon>
        <taxon>Bacillati</taxon>
        <taxon>Actinomycetota</taxon>
        <taxon>Actinomycetes</taxon>
        <taxon>Mycobacteriales</taxon>
        <taxon>Nocardiaceae</taxon>
        <taxon>Rhodococcus</taxon>
    </lineage>
</organism>